<dbReference type="PRINTS" id="PR01036">
    <property type="entry name" value="TCRTETB"/>
</dbReference>
<dbReference type="OrthoDB" id="10021397at2759"/>
<dbReference type="Gene3D" id="1.20.1720.10">
    <property type="entry name" value="Multidrug resistance protein D"/>
    <property type="match status" value="1"/>
</dbReference>
<evidence type="ECO:0000259" key="6">
    <source>
        <dbReference type="PROSITE" id="PS50850"/>
    </source>
</evidence>
<feature type="transmembrane region" description="Helical" evidence="5">
    <location>
        <begin position="321"/>
        <end position="340"/>
    </location>
</feature>
<keyword evidence="4 5" id="KW-0472">Membrane</keyword>
<feature type="transmembrane region" description="Helical" evidence="5">
    <location>
        <begin position="244"/>
        <end position="261"/>
    </location>
</feature>
<feature type="transmembrane region" description="Helical" evidence="5">
    <location>
        <begin position="143"/>
        <end position="165"/>
    </location>
</feature>
<keyword evidence="8" id="KW-1185">Reference proteome</keyword>
<dbReference type="InterPro" id="IPR020846">
    <property type="entry name" value="MFS_dom"/>
</dbReference>
<dbReference type="Pfam" id="PF07690">
    <property type="entry name" value="MFS_1"/>
    <property type="match status" value="1"/>
</dbReference>
<evidence type="ECO:0000256" key="5">
    <source>
        <dbReference type="SAM" id="Phobius"/>
    </source>
</evidence>
<feature type="transmembrane region" description="Helical" evidence="5">
    <location>
        <begin position="110"/>
        <end position="131"/>
    </location>
</feature>
<organism evidence="7 8">
    <name type="scientific">Wolfiporia cocos (strain MD-104)</name>
    <name type="common">Brown rot fungus</name>
    <dbReference type="NCBI Taxonomy" id="742152"/>
    <lineage>
        <taxon>Eukaryota</taxon>
        <taxon>Fungi</taxon>
        <taxon>Dikarya</taxon>
        <taxon>Basidiomycota</taxon>
        <taxon>Agaricomycotina</taxon>
        <taxon>Agaricomycetes</taxon>
        <taxon>Polyporales</taxon>
        <taxon>Phaeolaceae</taxon>
        <taxon>Wolfiporia</taxon>
    </lineage>
</organism>
<dbReference type="GO" id="GO:0022857">
    <property type="term" value="F:transmembrane transporter activity"/>
    <property type="evidence" value="ECO:0007669"/>
    <property type="project" value="InterPro"/>
</dbReference>
<evidence type="ECO:0000313" key="7">
    <source>
        <dbReference type="EMBL" id="PCH36881.1"/>
    </source>
</evidence>
<dbReference type="GO" id="GO:0005886">
    <property type="term" value="C:plasma membrane"/>
    <property type="evidence" value="ECO:0007669"/>
    <property type="project" value="TreeGrafter"/>
</dbReference>
<feature type="transmembrane region" description="Helical" evidence="5">
    <location>
        <begin position="213"/>
        <end position="232"/>
    </location>
</feature>
<feature type="transmembrane region" description="Helical" evidence="5">
    <location>
        <begin position="281"/>
        <end position="301"/>
    </location>
</feature>
<comment type="subcellular location">
    <subcellularLocation>
        <location evidence="1">Membrane</location>
        <topology evidence="1">Multi-pass membrane protein</topology>
    </subcellularLocation>
</comment>
<evidence type="ECO:0000256" key="2">
    <source>
        <dbReference type="ARBA" id="ARBA00022692"/>
    </source>
</evidence>
<accession>A0A2H3J4J8</accession>
<keyword evidence="3 5" id="KW-1133">Transmembrane helix</keyword>
<keyword evidence="2 5" id="KW-0812">Transmembrane</keyword>
<dbReference type="PANTHER" id="PTHR23501:SF43">
    <property type="entry name" value="MULTIDRUG TRANSPORTER, PUTATIVE (AFU_ORTHOLOGUE AFUA_6G03040)-RELATED"/>
    <property type="match status" value="1"/>
</dbReference>
<dbReference type="SUPFAM" id="SSF103473">
    <property type="entry name" value="MFS general substrate transporter"/>
    <property type="match status" value="1"/>
</dbReference>
<feature type="transmembrane region" description="Helical" evidence="5">
    <location>
        <begin position="55"/>
        <end position="73"/>
    </location>
</feature>
<evidence type="ECO:0000256" key="1">
    <source>
        <dbReference type="ARBA" id="ARBA00004141"/>
    </source>
</evidence>
<sequence length="441" mass="47456">MDVTFDAEKYYVYGHKRIIVVIALSLILFISALDSTIVSVALPVIGAYFDDYSQASWVVTAYLISYTAFLPLISKLTDILGRRPILVFSTLFFLLWSGACGGAKSMIQLIIFRAMQGIGGSAIYSAVIITISTMVPRTEVAMYTPILGVVFALSSVAGPLVGGAITTHIHWGWIFFVNLPIGAVGAGLVFYGLKDPDPGPLSLRIVARRIDPIGSFLILSMSVLLAYALQVGGTTGYPWVSAKVLVPLLVSFGLIPFFIFLEIRRSEPLVPLHLFRQRNFAIIIIYTLSLGAGFFITTIFLPQRMEIVDMLSPIASGVRMLPQLLLLGALSMLGGALVILTRSYRPLLTASAALGAVGCGLLSTLTAHTRFPAQYGFEALLGTSFGVTIPVSTMVVQFSTPRQFLVPATGFQTFARQLGALVGIAMGTALLNSRVRSKLSA</sequence>
<dbReference type="PROSITE" id="PS50850">
    <property type="entry name" value="MFS"/>
    <property type="match status" value="1"/>
</dbReference>
<dbReference type="STRING" id="742152.A0A2H3J4J8"/>
<evidence type="ECO:0000313" key="8">
    <source>
        <dbReference type="Proteomes" id="UP000218811"/>
    </source>
</evidence>
<feature type="domain" description="Major facilitator superfamily (MFS) profile" evidence="6">
    <location>
        <begin position="20"/>
        <end position="441"/>
    </location>
</feature>
<proteinExistence type="predicted"/>
<feature type="transmembrane region" description="Helical" evidence="5">
    <location>
        <begin position="347"/>
        <end position="367"/>
    </location>
</feature>
<gene>
    <name evidence="7" type="ORF">WOLCODRAFT_83284</name>
</gene>
<dbReference type="EMBL" id="KB467898">
    <property type="protein sequence ID" value="PCH36881.1"/>
    <property type="molecule type" value="Genomic_DNA"/>
</dbReference>
<dbReference type="InterPro" id="IPR036259">
    <property type="entry name" value="MFS_trans_sf"/>
</dbReference>
<protein>
    <submittedName>
        <fullName evidence="7">MFS general substrate transporter</fullName>
    </submittedName>
</protein>
<feature type="transmembrane region" description="Helical" evidence="5">
    <location>
        <begin position="85"/>
        <end position="104"/>
    </location>
</feature>
<feature type="non-terminal residue" evidence="7">
    <location>
        <position position="441"/>
    </location>
</feature>
<evidence type="ECO:0000256" key="3">
    <source>
        <dbReference type="ARBA" id="ARBA00022989"/>
    </source>
</evidence>
<dbReference type="OMA" id="FAVWGST"/>
<evidence type="ECO:0000256" key="4">
    <source>
        <dbReference type="ARBA" id="ARBA00023136"/>
    </source>
</evidence>
<name>A0A2H3J4J8_WOLCO</name>
<dbReference type="PANTHER" id="PTHR23501">
    <property type="entry name" value="MAJOR FACILITATOR SUPERFAMILY"/>
    <property type="match status" value="1"/>
</dbReference>
<dbReference type="Gene3D" id="1.20.1250.20">
    <property type="entry name" value="MFS general substrate transporter like domains"/>
    <property type="match status" value="1"/>
</dbReference>
<feature type="transmembrane region" description="Helical" evidence="5">
    <location>
        <begin position="171"/>
        <end position="193"/>
    </location>
</feature>
<feature type="transmembrane region" description="Helical" evidence="5">
    <location>
        <begin position="418"/>
        <end position="435"/>
    </location>
</feature>
<dbReference type="InterPro" id="IPR011701">
    <property type="entry name" value="MFS"/>
</dbReference>
<dbReference type="AlphaFoldDB" id="A0A2H3J4J8"/>
<dbReference type="Proteomes" id="UP000218811">
    <property type="component" value="Unassembled WGS sequence"/>
</dbReference>
<feature type="transmembrane region" description="Helical" evidence="5">
    <location>
        <begin position="18"/>
        <end position="49"/>
    </location>
</feature>
<reference evidence="7 8" key="1">
    <citation type="journal article" date="2012" name="Science">
        <title>The Paleozoic origin of enzymatic lignin decomposition reconstructed from 31 fungal genomes.</title>
        <authorList>
            <person name="Floudas D."/>
            <person name="Binder M."/>
            <person name="Riley R."/>
            <person name="Barry K."/>
            <person name="Blanchette R.A."/>
            <person name="Henrissat B."/>
            <person name="Martinez A.T."/>
            <person name="Otillar R."/>
            <person name="Spatafora J.W."/>
            <person name="Yadav J.S."/>
            <person name="Aerts A."/>
            <person name="Benoit I."/>
            <person name="Boyd A."/>
            <person name="Carlson A."/>
            <person name="Copeland A."/>
            <person name="Coutinho P.M."/>
            <person name="de Vries R.P."/>
            <person name="Ferreira P."/>
            <person name="Findley K."/>
            <person name="Foster B."/>
            <person name="Gaskell J."/>
            <person name="Glotzer D."/>
            <person name="Gorecki P."/>
            <person name="Heitman J."/>
            <person name="Hesse C."/>
            <person name="Hori C."/>
            <person name="Igarashi K."/>
            <person name="Jurgens J.A."/>
            <person name="Kallen N."/>
            <person name="Kersten P."/>
            <person name="Kohler A."/>
            <person name="Kuees U."/>
            <person name="Kumar T.K.A."/>
            <person name="Kuo A."/>
            <person name="LaButti K."/>
            <person name="Larrondo L.F."/>
            <person name="Lindquist E."/>
            <person name="Ling A."/>
            <person name="Lombard V."/>
            <person name="Lucas S."/>
            <person name="Lundell T."/>
            <person name="Martin R."/>
            <person name="McLaughlin D.J."/>
            <person name="Morgenstern I."/>
            <person name="Morin E."/>
            <person name="Murat C."/>
            <person name="Nagy L.G."/>
            <person name="Nolan M."/>
            <person name="Ohm R.A."/>
            <person name="Patyshakuliyeva A."/>
            <person name="Rokas A."/>
            <person name="Ruiz-Duenas F.J."/>
            <person name="Sabat G."/>
            <person name="Salamov A."/>
            <person name="Samejima M."/>
            <person name="Schmutz J."/>
            <person name="Slot J.C."/>
            <person name="St John F."/>
            <person name="Stenlid J."/>
            <person name="Sun H."/>
            <person name="Sun S."/>
            <person name="Syed K."/>
            <person name="Tsang A."/>
            <person name="Wiebenga A."/>
            <person name="Young D."/>
            <person name="Pisabarro A."/>
            <person name="Eastwood D.C."/>
            <person name="Martin F."/>
            <person name="Cullen D."/>
            <person name="Grigoriev I.V."/>
            <person name="Hibbett D.S."/>
        </authorList>
    </citation>
    <scope>NUCLEOTIDE SEQUENCE [LARGE SCALE GENOMIC DNA]</scope>
    <source>
        <strain evidence="7 8">MD-104</strain>
    </source>
</reference>